<dbReference type="PANTHER" id="PTHR31633">
    <property type="entry name" value="H/ACA RIBONUCLEOPROTEIN COMPLEX NON-CORE SUBUNIT NAF1"/>
    <property type="match status" value="1"/>
</dbReference>
<evidence type="ECO:0000256" key="9">
    <source>
        <dbReference type="SAM" id="MobiDB-lite"/>
    </source>
</evidence>
<dbReference type="GO" id="GO:0006364">
    <property type="term" value="P:rRNA processing"/>
    <property type="evidence" value="ECO:0007669"/>
    <property type="project" value="UniProtKB-KW"/>
</dbReference>
<dbReference type="Proteomes" id="UP000655225">
    <property type="component" value="Unassembled WGS sequence"/>
</dbReference>
<dbReference type="InterPro" id="IPR038664">
    <property type="entry name" value="Gar1/Naf1_Cbf5-bd_sf"/>
</dbReference>
<feature type="compositionally biased region" description="Acidic residues" evidence="9">
    <location>
        <begin position="408"/>
        <end position="420"/>
    </location>
</feature>
<dbReference type="AlphaFoldDB" id="A0A834ZVD7"/>
<dbReference type="InterPro" id="IPR009000">
    <property type="entry name" value="Transl_B-barrel_sf"/>
</dbReference>
<evidence type="ECO:0000256" key="2">
    <source>
        <dbReference type="ARBA" id="ARBA00009801"/>
    </source>
</evidence>
<comment type="subcellular location">
    <subcellularLocation>
        <location evidence="1">Nucleus</location>
    </subcellularLocation>
</comment>
<dbReference type="GO" id="GO:0005634">
    <property type="term" value="C:nucleus"/>
    <property type="evidence" value="ECO:0007669"/>
    <property type="project" value="UniProtKB-SubCell"/>
</dbReference>
<accession>A0A834ZVD7</accession>
<dbReference type="GO" id="GO:0005732">
    <property type="term" value="C:sno(s)RNA-containing ribonucleoprotein complex"/>
    <property type="evidence" value="ECO:0007669"/>
    <property type="project" value="InterPro"/>
</dbReference>
<feature type="region of interest" description="Disordered" evidence="9">
    <location>
        <begin position="361"/>
        <end position="421"/>
    </location>
</feature>
<evidence type="ECO:0000256" key="5">
    <source>
        <dbReference type="ARBA" id="ARBA00022552"/>
    </source>
</evidence>
<feature type="compositionally biased region" description="Basic and acidic residues" evidence="9">
    <location>
        <begin position="584"/>
        <end position="600"/>
    </location>
</feature>
<dbReference type="SUPFAM" id="SSF50447">
    <property type="entry name" value="Translation proteins"/>
    <property type="match status" value="1"/>
</dbReference>
<feature type="compositionally biased region" description="Low complexity" evidence="9">
    <location>
        <begin position="370"/>
        <end position="382"/>
    </location>
</feature>
<dbReference type="Gene3D" id="2.40.10.230">
    <property type="entry name" value="Probable tRNA pseudouridine synthase domain"/>
    <property type="match status" value="1"/>
</dbReference>
<feature type="region of interest" description="Disordered" evidence="9">
    <location>
        <begin position="553"/>
        <end position="620"/>
    </location>
</feature>
<evidence type="ECO:0000313" key="11">
    <source>
        <dbReference type="Proteomes" id="UP000655225"/>
    </source>
</evidence>
<protein>
    <recommendedName>
        <fullName evidence="3">H/ACA ribonucleoprotein complex non-core subunit NAF1</fullName>
    </recommendedName>
</protein>
<dbReference type="GO" id="GO:0003723">
    <property type="term" value="F:RNA binding"/>
    <property type="evidence" value="ECO:0007669"/>
    <property type="project" value="UniProtKB-KW"/>
</dbReference>
<dbReference type="GO" id="GO:0000493">
    <property type="term" value="P:box H/ACA snoRNP assembly"/>
    <property type="evidence" value="ECO:0007669"/>
    <property type="project" value="InterPro"/>
</dbReference>
<evidence type="ECO:0000313" key="10">
    <source>
        <dbReference type="EMBL" id="KAF8409342.1"/>
    </source>
</evidence>
<feature type="compositionally biased region" description="Acidic residues" evidence="9">
    <location>
        <begin position="383"/>
        <end position="401"/>
    </location>
</feature>
<dbReference type="InterPro" id="IPR007504">
    <property type="entry name" value="H/ACA_rnp_Gar1/Naf1"/>
</dbReference>
<evidence type="ECO:0000256" key="3">
    <source>
        <dbReference type="ARBA" id="ARBA00021438"/>
    </source>
</evidence>
<feature type="region of interest" description="Disordered" evidence="9">
    <location>
        <begin position="827"/>
        <end position="859"/>
    </location>
</feature>
<comment type="similarity">
    <text evidence="2">Belongs to the NAF1 family.</text>
</comment>
<dbReference type="GO" id="GO:0001522">
    <property type="term" value="P:pseudouridine synthesis"/>
    <property type="evidence" value="ECO:0007669"/>
    <property type="project" value="InterPro"/>
</dbReference>
<evidence type="ECO:0000256" key="6">
    <source>
        <dbReference type="ARBA" id="ARBA00022553"/>
    </source>
</evidence>
<name>A0A834ZVD7_TETSI</name>
<dbReference type="Pfam" id="PF04410">
    <property type="entry name" value="Gar1"/>
    <property type="match status" value="1"/>
</dbReference>
<keyword evidence="11" id="KW-1185">Reference proteome</keyword>
<comment type="caution">
    <text evidence="10">The sequence shown here is derived from an EMBL/GenBank/DDBJ whole genome shotgun (WGS) entry which is preliminary data.</text>
</comment>
<keyword evidence="7" id="KW-0694">RNA-binding</keyword>
<evidence type="ECO:0000256" key="8">
    <source>
        <dbReference type="ARBA" id="ARBA00023242"/>
    </source>
</evidence>
<reference evidence="10 11" key="1">
    <citation type="submission" date="2020-04" db="EMBL/GenBank/DDBJ databases">
        <title>Plant Genome Project.</title>
        <authorList>
            <person name="Zhang R.-G."/>
        </authorList>
    </citation>
    <scope>NUCLEOTIDE SEQUENCE [LARGE SCALE GENOMIC DNA]</scope>
    <source>
        <strain evidence="10">YNK0</strain>
        <tissue evidence="10">Leaf</tissue>
    </source>
</reference>
<feature type="compositionally biased region" description="Polar residues" evidence="9">
    <location>
        <begin position="827"/>
        <end position="838"/>
    </location>
</feature>
<dbReference type="PANTHER" id="PTHR31633:SF1">
    <property type="entry name" value="H_ACA RIBONUCLEOPROTEIN COMPLEX NON-CORE SUBUNIT NAF1"/>
    <property type="match status" value="1"/>
</dbReference>
<dbReference type="FunFam" id="2.40.10.230:FF:000002">
    <property type="entry name" value="H/ACA ribonucleoprotein complex non-core subunit NAF1"/>
    <property type="match status" value="1"/>
</dbReference>
<dbReference type="InterPro" id="IPR040309">
    <property type="entry name" value="Naf1"/>
</dbReference>
<keyword evidence="5" id="KW-0698">rRNA processing</keyword>
<dbReference type="EMBL" id="JABCRI010000003">
    <property type="protein sequence ID" value="KAF8409342.1"/>
    <property type="molecule type" value="Genomic_DNA"/>
</dbReference>
<keyword evidence="4" id="KW-0690">Ribosome biogenesis</keyword>
<evidence type="ECO:0000256" key="4">
    <source>
        <dbReference type="ARBA" id="ARBA00022517"/>
    </source>
</evidence>
<feature type="compositionally biased region" description="Acidic residues" evidence="9">
    <location>
        <begin position="554"/>
        <end position="572"/>
    </location>
</feature>
<dbReference type="OrthoDB" id="21550at2759"/>
<organism evidence="10 11">
    <name type="scientific">Tetracentron sinense</name>
    <name type="common">Spur-leaf</name>
    <dbReference type="NCBI Taxonomy" id="13715"/>
    <lineage>
        <taxon>Eukaryota</taxon>
        <taxon>Viridiplantae</taxon>
        <taxon>Streptophyta</taxon>
        <taxon>Embryophyta</taxon>
        <taxon>Tracheophyta</taxon>
        <taxon>Spermatophyta</taxon>
        <taxon>Magnoliopsida</taxon>
        <taxon>Trochodendrales</taxon>
        <taxon>Trochodendraceae</taxon>
        <taxon>Tetracentron</taxon>
    </lineage>
</organism>
<keyword evidence="6" id="KW-0597">Phosphoprotein</keyword>
<proteinExistence type="inferred from homology"/>
<gene>
    <name evidence="10" type="ORF">HHK36_005417</name>
</gene>
<keyword evidence="8" id="KW-0539">Nucleus</keyword>
<evidence type="ECO:0000256" key="1">
    <source>
        <dbReference type="ARBA" id="ARBA00004123"/>
    </source>
</evidence>
<dbReference type="OMA" id="HVNEGEH"/>
<evidence type="ECO:0000256" key="7">
    <source>
        <dbReference type="ARBA" id="ARBA00022884"/>
    </source>
</evidence>
<sequence length="859" mass="93259">MVGFDPFIEDPLIPEFDYSFASLIDPFLDFDCVRDWIAETSPIKMSIEETQYPNVSESKKSELGFFEDHVEFPAEETDAENPSVDGSDTIMVEKEVSEKFGNMGSSIDESIKKVSLVEASESSYLGGHDKVSANLGGRDDLLGFDVSEGIKKEVESEVSGDATSKASLVTNLGESEGIIDEIGAEGAERPEIVNDDGGKIVEGIRKEVESEVNGDATSKALLVTNHGETEGIIDEIGVKGSDMRMVESEVSEKLGNVDYSIEEEIKKVSLIVASESSYLGDHDKVSANLGGCDDLVGLDVSSKKKSDGSLKVAEGIKEEVESEVSGDLTTKISLVTNLGEIEGIIDEIGAEGVKSCEIVNDKDESDSSESDSASSSSSSSLSSEEEEEEDREMGEVGEIEEGEIRDLDGEEIVGWSDDDDGRAVAKGPIKSKNEVEILPPVPPVDVALQPHHQTLPVGFILSIMGAKVIVEGVEKHNPLNEGSILWITKTRLPLGLVDEIFGPVKNPYYVVRYNSEKEVPDEISQGTPISFIVEFANHVLNDKNLYKKGYDASGDNDEEVSNETEFSDDEKEAEYKRMQKIAKRGPDDPKRGNREFIDRKNVRHRGGPSKNIRPPVSPAPVAVGRSPQFINQLHTPSVATPFGCGNNSSYSFGTGQGNAGGASLVPPFSQLGITPQQFLVQSNGVCTNGMPCQHQQQQAAVFPNGFSMSGMPYQQQNHHQHPHHMLTSFQNGMPFQQQFNPCQGLLPDALLPCVQPNFFAGPTSMPWQGLVDQGHFKQAPFGIGLQGPHMHLSLNVGRGVLSNGLREERSGEMLPPTASIGNVEVPQQFNQGDSSTHGSKPYRRGGGYFARGRGRRQYR</sequence>